<dbReference type="EMBL" id="CAJNOJ010000285">
    <property type="protein sequence ID" value="CAF1369239.1"/>
    <property type="molecule type" value="Genomic_DNA"/>
</dbReference>
<name>A0A815ZRT9_ADIRI</name>
<reference evidence="2" key="1">
    <citation type="submission" date="2021-02" db="EMBL/GenBank/DDBJ databases">
        <authorList>
            <person name="Nowell W R."/>
        </authorList>
    </citation>
    <scope>NUCLEOTIDE SEQUENCE</scope>
</reference>
<dbReference type="AlphaFoldDB" id="A0A815ZRT9"/>
<comment type="caution">
    <text evidence="2">The sequence shown here is derived from an EMBL/GenBank/DDBJ whole genome shotgun (WGS) entry which is preliminary data.</text>
</comment>
<proteinExistence type="predicted"/>
<dbReference type="EMBL" id="CAJNOR010006129">
    <property type="protein sequence ID" value="CAF1586676.1"/>
    <property type="molecule type" value="Genomic_DNA"/>
</dbReference>
<dbReference type="Proteomes" id="UP000663828">
    <property type="component" value="Unassembled WGS sequence"/>
</dbReference>
<keyword evidence="3" id="KW-1185">Reference proteome</keyword>
<dbReference type="Proteomes" id="UP000663852">
    <property type="component" value="Unassembled WGS sequence"/>
</dbReference>
<protein>
    <submittedName>
        <fullName evidence="2">Uncharacterized protein</fullName>
    </submittedName>
</protein>
<evidence type="ECO:0000313" key="1">
    <source>
        <dbReference type="EMBL" id="CAF1369239.1"/>
    </source>
</evidence>
<gene>
    <name evidence="1" type="ORF">EDS130_LOCUS34276</name>
    <name evidence="2" type="ORF">XAT740_LOCUS46099</name>
</gene>
<organism evidence="2 3">
    <name type="scientific">Adineta ricciae</name>
    <name type="common">Rotifer</name>
    <dbReference type="NCBI Taxonomy" id="249248"/>
    <lineage>
        <taxon>Eukaryota</taxon>
        <taxon>Metazoa</taxon>
        <taxon>Spiralia</taxon>
        <taxon>Gnathifera</taxon>
        <taxon>Rotifera</taxon>
        <taxon>Eurotatoria</taxon>
        <taxon>Bdelloidea</taxon>
        <taxon>Adinetida</taxon>
        <taxon>Adinetidae</taxon>
        <taxon>Adineta</taxon>
    </lineage>
</organism>
<sequence>MSESEGSRTTTEDYGKPSESDTIQKLIEFCGEMRSSSSLCYFRTQTLVSNAISSSSKIFFVLASHGM</sequence>
<evidence type="ECO:0000313" key="3">
    <source>
        <dbReference type="Proteomes" id="UP000663828"/>
    </source>
</evidence>
<evidence type="ECO:0000313" key="2">
    <source>
        <dbReference type="EMBL" id="CAF1586676.1"/>
    </source>
</evidence>
<accession>A0A815ZRT9</accession>